<sequence>MLPTLLLVFLLLCVYLARITKKNPYNHLPGPKVHPLFGNMLQLRIASLLRDFENWAWKYGSMYCLQLFWKPFLVISDIQMCHEILKSRPDGFARGAGVAQVAADLNMHGVFSQEGEEWRHSRRWIASAFSRTQVREFKRGIWYHSKKLQAKLSDIAKNQKVLLAQQHSDITSSTKAKYPMRHWYNGNDLTDNILMEIKTTILSIICDVSFSWGENNFLSPEILEKSKVLISRFFERTMTLFPIWKIYKSKDDRIAEEFTEEFNERIQTLVDQSNQSLGTDTGSSRTLLEILMKNTLEVDEEADLTETSRKTLRLTTSQMKANLLTVVLAGYESSATLMSWALYELAKNPSYQERIRGEAKQAFGDINKVDMDQDLDIIDKVLNSISESLPFINAFIQEIMRLHSVTPILHFSAIKDQEIQGIPIKQGTQIFLLTRLATLRSWPTSEPFKFNPGQWLGENGETESQIKVMNQTGLTFGYGPRVCPGRHLAEMELIVLLAMITTNFQLSLIDAPPAEEPVMEKFKFAIHPANIHIRIEQIEPI</sequence>
<evidence type="ECO:0000256" key="2">
    <source>
        <dbReference type="ARBA" id="ARBA00022617"/>
    </source>
</evidence>
<dbReference type="PRINTS" id="PR00463">
    <property type="entry name" value="EP450I"/>
</dbReference>
<dbReference type="InterPro" id="IPR002401">
    <property type="entry name" value="Cyt_P450_E_grp-I"/>
</dbReference>
<organism evidence="8 9">
    <name type="scientific">Basidiobolus ranarum</name>
    <dbReference type="NCBI Taxonomy" id="34480"/>
    <lineage>
        <taxon>Eukaryota</taxon>
        <taxon>Fungi</taxon>
        <taxon>Fungi incertae sedis</taxon>
        <taxon>Zoopagomycota</taxon>
        <taxon>Entomophthoromycotina</taxon>
        <taxon>Basidiobolomycetes</taxon>
        <taxon>Basidiobolales</taxon>
        <taxon>Basidiobolaceae</taxon>
        <taxon>Basidiobolus</taxon>
    </lineage>
</organism>
<gene>
    <name evidence="8" type="ORF">K7432_014985</name>
</gene>
<keyword evidence="2 6" id="KW-0349">Heme</keyword>
<dbReference type="InterPro" id="IPR001128">
    <property type="entry name" value="Cyt_P450"/>
</dbReference>
<evidence type="ECO:0000256" key="1">
    <source>
        <dbReference type="ARBA" id="ARBA00010617"/>
    </source>
</evidence>
<evidence type="ECO:0000256" key="6">
    <source>
        <dbReference type="RuleBase" id="RU000461"/>
    </source>
</evidence>
<dbReference type="EMBL" id="JASJQH010001877">
    <property type="protein sequence ID" value="KAK9760706.1"/>
    <property type="molecule type" value="Genomic_DNA"/>
</dbReference>
<dbReference type="PANTHER" id="PTHR24289:SF1">
    <property type="entry name" value="STEROID 17-ALPHA-HYDROXYLASE_17,20 LYASE"/>
    <property type="match status" value="1"/>
</dbReference>
<dbReference type="PRINTS" id="PR00385">
    <property type="entry name" value="P450"/>
</dbReference>
<keyword evidence="5 6" id="KW-0408">Iron</keyword>
<feature type="chain" id="PRO_5045948880" description="Cytochrome P450" evidence="7">
    <location>
        <begin position="20"/>
        <end position="541"/>
    </location>
</feature>
<protein>
    <recommendedName>
        <fullName evidence="10">Cytochrome P450</fullName>
    </recommendedName>
</protein>
<evidence type="ECO:0000313" key="9">
    <source>
        <dbReference type="Proteomes" id="UP001479436"/>
    </source>
</evidence>
<evidence type="ECO:0000256" key="7">
    <source>
        <dbReference type="SAM" id="SignalP"/>
    </source>
</evidence>
<keyword evidence="7" id="KW-0732">Signal</keyword>
<evidence type="ECO:0008006" key="10">
    <source>
        <dbReference type="Google" id="ProtNLM"/>
    </source>
</evidence>
<evidence type="ECO:0000313" key="8">
    <source>
        <dbReference type="EMBL" id="KAK9760706.1"/>
    </source>
</evidence>
<reference evidence="8 9" key="1">
    <citation type="submission" date="2023-04" db="EMBL/GenBank/DDBJ databases">
        <title>Genome of Basidiobolus ranarum AG-B5.</title>
        <authorList>
            <person name="Stajich J.E."/>
            <person name="Carter-House D."/>
            <person name="Gryganskyi A."/>
        </authorList>
    </citation>
    <scope>NUCLEOTIDE SEQUENCE [LARGE SCALE GENOMIC DNA]</scope>
    <source>
        <strain evidence="8 9">AG-B5</strain>
    </source>
</reference>
<keyword evidence="3 6" id="KW-0479">Metal-binding</keyword>
<keyword evidence="6" id="KW-0503">Monooxygenase</keyword>
<dbReference type="Proteomes" id="UP001479436">
    <property type="component" value="Unassembled WGS sequence"/>
</dbReference>
<dbReference type="InterPro" id="IPR036396">
    <property type="entry name" value="Cyt_P450_sf"/>
</dbReference>
<evidence type="ECO:0000256" key="4">
    <source>
        <dbReference type="ARBA" id="ARBA00023002"/>
    </source>
</evidence>
<dbReference type="Pfam" id="PF00067">
    <property type="entry name" value="p450"/>
    <property type="match status" value="1"/>
</dbReference>
<accession>A0ABR2WGW6</accession>
<dbReference type="PROSITE" id="PS00086">
    <property type="entry name" value="CYTOCHROME_P450"/>
    <property type="match status" value="1"/>
</dbReference>
<comment type="similarity">
    <text evidence="1 6">Belongs to the cytochrome P450 family.</text>
</comment>
<dbReference type="SUPFAM" id="SSF48264">
    <property type="entry name" value="Cytochrome P450"/>
    <property type="match status" value="1"/>
</dbReference>
<proteinExistence type="inferred from homology"/>
<evidence type="ECO:0000256" key="5">
    <source>
        <dbReference type="ARBA" id="ARBA00023004"/>
    </source>
</evidence>
<dbReference type="PANTHER" id="PTHR24289">
    <property type="entry name" value="STEROID 17-ALPHA-HYDROXYLASE/17,20 LYASE"/>
    <property type="match status" value="1"/>
</dbReference>
<feature type="signal peptide" evidence="7">
    <location>
        <begin position="1"/>
        <end position="19"/>
    </location>
</feature>
<dbReference type="Gene3D" id="1.10.630.10">
    <property type="entry name" value="Cytochrome P450"/>
    <property type="match status" value="1"/>
</dbReference>
<keyword evidence="4 6" id="KW-0560">Oxidoreductase</keyword>
<keyword evidence="9" id="KW-1185">Reference proteome</keyword>
<evidence type="ECO:0000256" key="3">
    <source>
        <dbReference type="ARBA" id="ARBA00022723"/>
    </source>
</evidence>
<comment type="caution">
    <text evidence="8">The sequence shown here is derived from an EMBL/GenBank/DDBJ whole genome shotgun (WGS) entry which is preliminary data.</text>
</comment>
<dbReference type="InterPro" id="IPR017972">
    <property type="entry name" value="Cyt_P450_CS"/>
</dbReference>
<name>A0ABR2WGW6_9FUNG</name>